<name>A0ABT9VY06_9BACI</name>
<evidence type="ECO:0000313" key="1">
    <source>
        <dbReference type="EMBL" id="MDQ0165880.1"/>
    </source>
</evidence>
<dbReference type="EMBL" id="JAUSTY010000006">
    <property type="protein sequence ID" value="MDQ0165880.1"/>
    <property type="molecule type" value="Genomic_DNA"/>
</dbReference>
<protein>
    <submittedName>
        <fullName evidence="1">FPC/CPF motif-containing protein YcgG</fullName>
    </submittedName>
</protein>
<dbReference type="RefSeq" id="WP_307393554.1">
    <property type="nucleotide sequence ID" value="NZ_BAAADK010000032.1"/>
</dbReference>
<dbReference type="PANTHER" id="PTHR40045">
    <property type="entry name" value="YCGG FAMILY PROTEIN"/>
    <property type="match status" value="1"/>
</dbReference>
<gene>
    <name evidence="1" type="ORF">J2S11_001781</name>
</gene>
<dbReference type="InterPro" id="IPR014988">
    <property type="entry name" value="Uncharacterised_YqcI/YcgG"/>
</dbReference>
<sequence length="265" mass="30732">MAELYTKLSLDEHVDSLPLWAQEAYNQFSNMMLDPINAFPCIPGRQGFQSNQLRFGFVPEPSSTEAIKQTAELLKQYGHCSKETGKYASFVLFFEPNPLVGNLSVQEYEQLFWSFLSQLSAQDETLWPARISIDPAHPSWEFCFDGQPYFTFCATPAHQKRKSRSFATFLLAFQPRWVFEEINDATPFGRNMKKLIRKNLESYDQVPVHPSLKWYGQKDNLEWQQYFLPDDQSTPTVCPFSTVWSTKVAHHTNEDTQAEANRNFE</sequence>
<dbReference type="Pfam" id="PF08892">
    <property type="entry name" value="YqcI_YcgG"/>
    <property type="match status" value="1"/>
</dbReference>
<keyword evidence="2" id="KW-1185">Reference proteome</keyword>
<dbReference type="Proteomes" id="UP001235840">
    <property type="component" value="Unassembled WGS sequence"/>
</dbReference>
<dbReference type="PANTHER" id="PTHR40045:SF1">
    <property type="entry name" value="YQCI_YCGG FAMILY PROTEIN"/>
    <property type="match status" value="1"/>
</dbReference>
<organism evidence="1 2">
    <name type="scientific">Caldalkalibacillus horti</name>
    <dbReference type="NCBI Taxonomy" id="77523"/>
    <lineage>
        <taxon>Bacteria</taxon>
        <taxon>Bacillati</taxon>
        <taxon>Bacillota</taxon>
        <taxon>Bacilli</taxon>
        <taxon>Bacillales</taxon>
        <taxon>Bacillaceae</taxon>
        <taxon>Caldalkalibacillus</taxon>
    </lineage>
</organism>
<reference evidence="1 2" key="1">
    <citation type="submission" date="2023-07" db="EMBL/GenBank/DDBJ databases">
        <title>Genomic Encyclopedia of Type Strains, Phase IV (KMG-IV): sequencing the most valuable type-strain genomes for metagenomic binning, comparative biology and taxonomic classification.</title>
        <authorList>
            <person name="Goeker M."/>
        </authorList>
    </citation>
    <scope>NUCLEOTIDE SEQUENCE [LARGE SCALE GENOMIC DNA]</scope>
    <source>
        <strain evidence="1 2">DSM 12751</strain>
    </source>
</reference>
<evidence type="ECO:0000313" key="2">
    <source>
        <dbReference type="Proteomes" id="UP001235840"/>
    </source>
</evidence>
<accession>A0ABT9VY06</accession>
<comment type="caution">
    <text evidence="1">The sequence shown here is derived from an EMBL/GenBank/DDBJ whole genome shotgun (WGS) entry which is preliminary data.</text>
</comment>
<proteinExistence type="predicted"/>